<dbReference type="EC" id="1.3.3.3" evidence="4"/>
<comment type="subunit">
    <text evidence="3">Homodimer.</text>
</comment>
<dbReference type="Gene3D" id="3.40.1500.10">
    <property type="entry name" value="Coproporphyrinogen III oxidase, aerobic"/>
    <property type="match status" value="1"/>
</dbReference>
<evidence type="ECO:0000256" key="1">
    <source>
        <dbReference type="ARBA" id="ARBA00005168"/>
    </source>
</evidence>
<evidence type="ECO:0000313" key="7">
    <source>
        <dbReference type="EMBL" id="SVD23275.1"/>
    </source>
</evidence>
<organism evidence="7">
    <name type="scientific">marine metagenome</name>
    <dbReference type="NCBI Taxonomy" id="408172"/>
    <lineage>
        <taxon>unclassified sequences</taxon>
        <taxon>metagenomes</taxon>
        <taxon>ecological metagenomes</taxon>
    </lineage>
</organism>
<evidence type="ECO:0000256" key="5">
    <source>
        <dbReference type="ARBA" id="ARBA00023002"/>
    </source>
</evidence>
<dbReference type="Pfam" id="PF01218">
    <property type="entry name" value="Coprogen_oxidas"/>
    <property type="match status" value="1"/>
</dbReference>
<keyword evidence="6" id="KW-0627">Porphyrin biosynthesis</keyword>
<dbReference type="SUPFAM" id="SSF102886">
    <property type="entry name" value="Coproporphyrinogen III oxidase"/>
    <property type="match status" value="1"/>
</dbReference>
<dbReference type="PANTHER" id="PTHR10755:SF0">
    <property type="entry name" value="OXYGEN-DEPENDENT COPROPORPHYRINOGEN-III OXIDASE, MITOCHONDRIAL"/>
    <property type="match status" value="1"/>
</dbReference>
<keyword evidence="5" id="KW-0560">Oxidoreductase</keyword>
<evidence type="ECO:0000256" key="3">
    <source>
        <dbReference type="ARBA" id="ARBA00011738"/>
    </source>
</evidence>
<sequence>MSSIKFDTAKEWFEKLRDQLVNSLENLDTDKFIITEWNHKSEGGGKMSKLKASVIEKGGVNISSVSGKFEDGMIGKVPGTENDPSYKATGISVVLHPNSPHIP</sequence>
<dbReference type="PRINTS" id="PR00073">
    <property type="entry name" value="COPRGNOXDASE"/>
</dbReference>
<proteinExistence type="inferred from homology"/>
<accession>A0A382TNC2</accession>
<dbReference type="AlphaFoldDB" id="A0A382TNC2"/>
<protein>
    <recommendedName>
        <fullName evidence="4">coproporphyrinogen oxidase</fullName>
        <ecNumber evidence="4">1.3.3.3</ecNumber>
    </recommendedName>
</protein>
<evidence type="ECO:0000256" key="4">
    <source>
        <dbReference type="ARBA" id="ARBA00012869"/>
    </source>
</evidence>
<dbReference type="GO" id="GO:0004109">
    <property type="term" value="F:coproporphyrinogen oxidase activity"/>
    <property type="evidence" value="ECO:0007669"/>
    <property type="project" value="UniProtKB-EC"/>
</dbReference>
<dbReference type="GO" id="GO:0006782">
    <property type="term" value="P:protoporphyrinogen IX biosynthetic process"/>
    <property type="evidence" value="ECO:0007669"/>
    <property type="project" value="TreeGrafter"/>
</dbReference>
<dbReference type="InterPro" id="IPR036406">
    <property type="entry name" value="Coprogen_oxidase_aer_sf"/>
</dbReference>
<comment type="pathway">
    <text evidence="1">Porphyrin-containing compound metabolism; protoporphyrin-IX biosynthesis; protoporphyrinogen-IX from coproporphyrinogen-III (O2 route): step 1/1.</text>
</comment>
<evidence type="ECO:0000256" key="2">
    <source>
        <dbReference type="ARBA" id="ARBA00010644"/>
    </source>
</evidence>
<reference evidence="7" key="1">
    <citation type="submission" date="2018-05" db="EMBL/GenBank/DDBJ databases">
        <authorList>
            <person name="Lanie J.A."/>
            <person name="Ng W.-L."/>
            <person name="Kazmierczak K.M."/>
            <person name="Andrzejewski T.M."/>
            <person name="Davidsen T.M."/>
            <person name="Wayne K.J."/>
            <person name="Tettelin H."/>
            <person name="Glass J.I."/>
            <person name="Rusch D."/>
            <person name="Podicherti R."/>
            <person name="Tsui H.-C.T."/>
            <person name="Winkler M.E."/>
        </authorList>
    </citation>
    <scope>NUCLEOTIDE SEQUENCE</scope>
</reference>
<dbReference type="EMBL" id="UINC01137745">
    <property type="protein sequence ID" value="SVD23275.1"/>
    <property type="molecule type" value="Genomic_DNA"/>
</dbReference>
<feature type="non-terminal residue" evidence="7">
    <location>
        <position position="103"/>
    </location>
</feature>
<comment type="similarity">
    <text evidence="2">Belongs to the aerobic coproporphyrinogen-III oxidase family.</text>
</comment>
<evidence type="ECO:0000256" key="6">
    <source>
        <dbReference type="ARBA" id="ARBA00023244"/>
    </source>
</evidence>
<dbReference type="GO" id="GO:0005737">
    <property type="term" value="C:cytoplasm"/>
    <property type="evidence" value="ECO:0007669"/>
    <property type="project" value="TreeGrafter"/>
</dbReference>
<dbReference type="PANTHER" id="PTHR10755">
    <property type="entry name" value="COPROPORPHYRINOGEN III OXIDASE, MITOCHONDRIAL"/>
    <property type="match status" value="1"/>
</dbReference>
<dbReference type="InterPro" id="IPR001260">
    <property type="entry name" value="Coprogen_oxidase_aer"/>
</dbReference>
<gene>
    <name evidence="7" type="ORF">METZ01_LOCUS376129</name>
</gene>
<name>A0A382TNC2_9ZZZZ</name>